<protein>
    <submittedName>
        <fullName evidence="1">Alpha/beta-hydrolase</fullName>
    </submittedName>
</protein>
<proteinExistence type="predicted"/>
<dbReference type="Proteomes" id="UP001163835">
    <property type="component" value="Unassembled WGS sequence"/>
</dbReference>
<accession>A0ACC1U028</accession>
<keyword evidence="2" id="KW-1185">Reference proteome</keyword>
<gene>
    <name evidence="1" type="ORF">F5876DRAFT_42305</name>
</gene>
<reference evidence="1" key="1">
    <citation type="submission" date="2022-09" db="EMBL/GenBank/DDBJ databases">
        <title>A Global Phylogenomic Analysis of the Shiitake Genus Lentinula.</title>
        <authorList>
            <consortium name="DOE Joint Genome Institute"/>
            <person name="Sierra-Patev S."/>
            <person name="Min B."/>
            <person name="Naranjo-Ortiz M."/>
            <person name="Looney B."/>
            <person name="Konkel Z."/>
            <person name="Slot J.C."/>
            <person name="Sakamoto Y."/>
            <person name="Steenwyk J.L."/>
            <person name="Rokas A."/>
            <person name="Carro J."/>
            <person name="Camarero S."/>
            <person name="Ferreira P."/>
            <person name="Molpeceres G."/>
            <person name="Ruiz-Duenas F.J."/>
            <person name="Serrano A."/>
            <person name="Henrissat B."/>
            <person name="Drula E."/>
            <person name="Hughes K.W."/>
            <person name="Mata J.L."/>
            <person name="Ishikawa N.K."/>
            <person name="Vargas-Isla R."/>
            <person name="Ushijima S."/>
            <person name="Smith C.A."/>
            <person name="Ahrendt S."/>
            <person name="Andreopoulos W."/>
            <person name="He G."/>
            <person name="Labutti K."/>
            <person name="Lipzen A."/>
            <person name="Ng V."/>
            <person name="Riley R."/>
            <person name="Sandor L."/>
            <person name="Barry K."/>
            <person name="Martinez A.T."/>
            <person name="Xiao Y."/>
            <person name="Gibbons J.G."/>
            <person name="Terashima K."/>
            <person name="Grigoriev I.V."/>
            <person name="Hibbett D.S."/>
        </authorList>
    </citation>
    <scope>NUCLEOTIDE SEQUENCE</scope>
    <source>
        <strain evidence="1">TMI1499</strain>
    </source>
</reference>
<comment type="caution">
    <text evidence="1">The sequence shown here is derived from an EMBL/GenBank/DDBJ whole genome shotgun (WGS) entry which is preliminary data.</text>
</comment>
<dbReference type="EMBL" id="MU795115">
    <property type="protein sequence ID" value="KAJ3810193.1"/>
    <property type="molecule type" value="Genomic_DNA"/>
</dbReference>
<evidence type="ECO:0000313" key="1">
    <source>
        <dbReference type="EMBL" id="KAJ3810193.1"/>
    </source>
</evidence>
<name>A0ACC1U028_9AGAR</name>
<organism evidence="1 2">
    <name type="scientific">Lentinula aff. lateritia</name>
    <dbReference type="NCBI Taxonomy" id="2804960"/>
    <lineage>
        <taxon>Eukaryota</taxon>
        <taxon>Fungi</taxon>
        <taxon>Dikarya</taxon>
        <taxon>Basidiomycota</taxon>
        <taxon>Agaricomycotina</taxon>
        <taxon>Agaricomycetes</taxon>
        <taxon>Agaricomycetidae</taxon>
        <taxon>Agaricales</taxon>
        <taxon>Marasmiineae</taxon>
        <taxon>Omphalotaceae</taxon>
        <taxon>Lentinula</taxon>
    </lineage>
</organism>
<sequence length="319" mass="36432">MLRTSRLPLYQRLASLASLTRCPPQSYNCGNQYYSSHVQSQQIDPVDLSFLEQIPENGNNAEGALVILHGLFGSKRNWSSLSKAFSRDLGIPVYALDLRNHGFSPHALPMTYTSMATDVMQFIEKKNLRKISLLGHSMGGKVAMALALNPSFPRNVLQNLIVADIAPVRAHLSPEFIRYIKAMKKIESMKLRTRKEARQVLTEYEKDPNVVLFLQTNILMPHSELNRGDYIRFRIPLKTMDDAIPEIGSFPYAPGETEWEGRTLFIKGKKSAFINHHYHQIMEDFFPRMTIETLDAGHWAVTSRPHEFKQLVKTFINSQ</sequence>
<evidence type="ECO:0000313" key="2">
    <source>
        <dbReference type="Proteomes" id="UP001163835"/>
    </source>
</evidence>